<reference evidence="2" key="1">
    <citation type="submission" date="2020-06" db="EMBL/GenBank/DDBJ databases">
        <title>WGS assembly of Ceratodon purpureus strain R40.</title>
        <authorList>
            <person name="Carey S.B."/>
            <person name="Jenkins J."/>
            <person name="Shu S."/>
            <person name="Lovell J.T."/>
            <person name="Sreedasyam A."/>
            <person name="Maumus F."/>
            <person name="Tiley G.P."/>
            <person name="Fernandez-Pozo N."/>
            <person name="Barry K."/>
            <person name="Chen C."/>
            <person name="Wang M."/>
            <person name="Lipzen A."/>
            <person name="Daum C."/>
            <person name="Saski C.A."/>
            <person name="Payton A.C."/>
            <person name="Mcbreen J.C."/>
            <person name="Conrad R.E."/>
            <person name="Kollar L.M."/>
            <person name="Olsson S."/>
            <person name="Huttunen S."/>
            <person name="Landis J.B."/>
            <person name="Wickett N.J."/>
            <person name="Johnson M.G."/>
            <person name="Rensing S.A."/>
            <person name="Grimwood J."/>
            <person name="Schmutz J."/>
            <person name="Mcdaniel S.F."/>
        </authorList>
    </citation>
    <scope>NUCLEOTIDE SEQUENCE</scope>
    <source>
        <strain evidence="2">R40</strain>
    </source>
</reference>
<keyword evidence="3" id="KW-1185">Reference proteome</keyword>
<comment type="caution">
    <text evidence="2">The sequence shown here is derived from an EMBL/GenBank/DDBJ whole genome shotgun (WGS) entry which is preliminary data.</text>
</comment>
<feature type="compositionally biased region" description="Polar residues" evidence="1">
    <location>
        <begin position="209"/>
        <end position="226"/>
    </location>
</feature>
<gene>
    <name evidence="2" type="ORF">KC19_8G120200</name>
</gene>
<feature type="region of interest" description="Disordered" evidence="1">
    <location>
        <begin position="172"/>
        <end position="279"/>
    </location>
</feature>
<dbReference type="EMBL" id="CM026429">
    <property type="protein sequence ID" value="KAG0564555.1"/>
    <property type="molecule type" value="Genomic_DNA"/>
</dbReference>
<accession>A0A8T0H1E9</accession>
<evidence type="ECO:0000256" key="1">
    <source>
        <dbReference type="SAM" id="MobiDB-lite"/>
    </source>
</evidence>
<evidence type="ECO:0000313" key="2">
    <source>
        <dbReference type="EMBL" id="KAG0564555.1"/>
    </source>
</evidence>
<feature type="compositionally biased region" description="Polar residues" evidence="1">
    <location>
        <begin position="187"/>
        <end position="198"/>
    </location>
</feature>
<proteinExistence type="predicted"/>
<protein>
    <submittedName>
        <fullName evidence="2">Uncharacterized protein</fullName>
    </submittedName>
</protein>
<feature type="compositionally biased region" description="Basic and acidic residues" evidence="1">
    <location>
        <begin position="241"/>
        <end position="270"/>
    </location>
</feature>
<evidence type="ECO:0000313" key="3">
    <source>
        <dbReference type="Proteomes" id="UP000822688"/>
    </source>
</evidence>
<organism evidence="2 3">
    <name type="scientific">Ceratodon purpureus</name>
    <name type="common">Fire moss</name>
    <name type="synonym">Dicranum purpureum</name>
    <dbReference type="NCBI Taxonomy" id="3225"/>
    <lineage>
        <taxon>Eukaryota</taxon>
        <taxon>Viridiplantae</taxon>
        <taxon>Streptophyta</taxon>
        <taxon>Embryophyta</taxon>
        <taxon>Bryophyta</taxon>
        <taxon>Bryophytina</taxon>
        <taxon>Bryopsida</taxon>
        <taxon>Dicranidae</taxon>
        <taxon>Pseudoditrichales</taxon>
        <taxon>Ditrichaceae</taxon>
        <taxon>Ceratodon</taxon>
    </lineage>
</organism>
<dbReference type="AlphaFoldDB" id="A0A8T0H1E9"/>
<name>A0A8T0H1E9_CERPU</name>
<dbReference type="Proteomes" id="UP000822688">
    <property type="component" value="Chromosome 8"/>
</dbReference>
<sequence length="541" mass="61561">MATVRIHGVLGAADSTEDKYEGSIWWFREKVGLNGHGFIPGTDLRDEQCSRSDYVAFWGPKNYHHGTRYKKKVSPRMVRRIRRLYQHVFQRPIGAANEIPYHFGKGLLAERKGYPINWAAYARKMTHRGTGDMAHVGKAAVGRGGLMRNGLPFEFVSMEALRMKTPLGQWRKNEVDSASDSDEGSPNDWQVNVQTNSVMKPGGRRCQVARQTSPAHSLRKSPSTSRLEGKDAGNRGLQTSREGKDHTSEDRKDVNISGRGENHANEKETEVNTPDDSPTCKCGRKLIPLRFDSCKVGDKRGALTRTMLGVTVKDECPDLDIKATIPLSPVLAASGAGDVPTHVPCLGEQCHGREVPLTMQECQQHVEVQIRRAKEVLAQKSELVARLELEAQESYRIFQMQELRVEHLRRQHELDVAVSKHFEAEHRVDADITLAQKTAEKEALRRRREAHELCYVAWTNTRLLAQETRKIRQEMEPLRRIMTLWEANKDRHAERQYHELKQEDHITEVAAFQNSGLKCRCDDPTFDFLFEVDANHSNKHL</sequence>